<proteinExistence type="predicted"/>
<evidence type="ECO:0000313" key="2">
    <source>
        <dbReference type="Proteomes" id="UP000006251"/>
    </source>
</evidence>
<reference evidence="2" key="1">
    <citation type="journal article" date="2014" name="Environ. Microbiol.">
        <title>Comparative genomics of the marine bacterial genus Glaciecola reveals the high degree of genomic diversity and genomic characteristic for cold adaptation.</title>
        <authorList>
            <person name="Qin Q.L."/>
            <person name="Xie B.B."/>
            <person name="Yu Y."/>
            <person name="Shu Y.L."/>
            <person name="Rong J.C."/>
            <person name="Zhang Y.J."/>
            <person name="Zhao D.L."/>
            <person name="Chen X.L."/>
            <person name="Zhang X.Y."/>
            <person name="Chen B."/>
            <person name="Zhou B.C."/>
            <person name="Zhang Y.Z."/>
        </authorList>
    </citation>
    <scope>NUCLEOTIDE SEQUENCE [LARGE SCALE GENOMIC DNA]</scope>
    <source>
        <strain evidence="2">ACAM 615</strain>
    </source>
</reference>
<evidence type="ECO:0000313" key="1">
    <source>
        <dbReference type="EMBL" id="GAC28114.1"/>
    </source>
</evidence>
<dbReference type="Proteomes" id="UP000006251">
    <property type="component" value="Unassembled WGS sequence"/>
</dbReference>
<protein>
    <submittedName>
        <fullName evidence="1">Uncharacterized protein</fullName>
    </submittedName>
</protein>
<keyword evidence="2" id="KW-1185">Reference proteome</keyword>
<name>K6Y5Q4_9ALTE</name>
<sequence length="42" mass="4723">MKNGEMFVQALDAKARDYLGIERAKSLARVLRCYPAVLVLPD</sequence>
<organism evidence="1 2">
    <name type="scientific">Brumicola pallidula DSM 14239 = ACAM 615</name>
    <dbReference type="NCBI Taxonomy" id="1121922"/>
    <lineage>
        <taxon>Bacteria</taxon>
        <taxon>Pseudomonadati</taxon>
        <taxon>Pseudomonadota</taxon>
        <taxon>Gammaproteobacteria</taxon>
        <taxon>Alteromonadales</taxon>
        <taxon>Alteromonadaceae</taxon>
        <taxon>Brumicola</taxon>
    </lineage>
</organism>
<gene>
    <name evidence="1" type="ORF">GPAL_1241</name>
</gene>
<dbReference type="AlphaFoldDB" id="K6Y5Q4"/>
<accession>K6Y5Q4</accession>
<comment type="caution">
    <text evidence="1">The sequence shown here is derived from an EMBL/GenBank/DDBJ whole genome shotgun (WGS) entry which is preliminary data.</text>
</comment>
<dbReference type="EMBL" id="BAEQ01000023">
    <property type="protein sequence ID" value="GAC28114.1"/>
    <property type="molecule type" value="Genomic_DNA"/>
</dbReference>